<dbReference type="Proteomes" id="UP001345219">
    <property type="component" value="Chromosome 10"/>
</dbReference>
<proteinExistence type="predicted"/>
<sequence length="108" mass="11985">MGETAKNLQNCTFFWDSAIQKESISLDLHPGGDKNVKLWPVSHVNSEIYIVYMSYGWKNAIGHINNSKIDKRRSLPSSITCYTGQSPTTPPPQSSQDLGLDTVTPTTE</sequence>
<keyword evidence="3" id="KW-1185">Reference proteome</keyword>
<dbReference type="AlphaFoldDB" id="A0AAN7JJC9"/>
<gene>
    <name evidence="2" type="ORF">SAY87_012269</name>
</gene>
<organism evidence="2 3">
    <name type="scientific">Trapa incisa</name>
    <dbReference type="NCBI Taxonomy" id="236973"/>
    <lineage>
        <taxon>Eukaryota</taxon>
        <taxon>Viridiplantae</taxon>
        <taxon>Streptophyta</taxon>
        <taxon>Embryophyta</taxon>
        <taxon>Tracheophyta</taxon>
        <taxon>Spermatophyta</taxon>
        <taxon>Magnoliopsida</taxon>
        <taxon>eudicotyledons</taxon>
        <taxon>Gunneridae</taxon>
        <taxon>Pentapetalae</taxon>
        <taxon>rosids</taxon>
        <taxon>malvids</taxon>
        <taxon>Myrtales</taxon>
        <taxon>Lythraceae</taxon>
        <taxon>Trapa</taxon>
    </lineage>
</organism>
<accession>A0AAN7JJC9</accession>
<reference evidence="2 3" key="1">
    <citation type="journal article" date="2023" name="Hortic Res">
        <title>Pangenome of water caltrop reveals structural variations and asymmetric subgenome divergence after allopolyploidization.</title>
        <authorList>
            <person name="Zhang X."/>
            <person name="Chen Y."/>
            <person name="Wang L."/>
            <person name="Yuan Y."/>
            <person name="Fang M."/>
            <person name="Shi L."/>
            <person name="Lu R."/>
            <person name="Comes H.P."/>
            <person name="Ma Y."/>
            <person name="Chen Y."/>
            <person name="Huang G."/>
            <person name="Zhou Y."/>
            <person name="Zheng Z."/>
            <person name="Qiu Y."/>
        </authorList>
    </citation>
    <scope>NUCLEOTIDE SEQUENCE [LARGE SCALE GENOMIC DNA]</scope>
    <source>
        <tissue evidence="2">Roots</tissue>
    </source>
</reference>
<dbReference type="EMBL" id="JAXIOK010000021">
    <property type="protein sequence ID" value="KAK4745957.1"/>
    <property type="molecule type" value="Genomic_DNA"/>
</dbReference>
<evidence type="ECO:0000313" key="2">
    <source>
        <dbReference type="EMBL" id="KAK4745957.1"/>
    </source>
</evidence>
<evidence type="ECO:0000313" key="3">
    <source>
        <dbReference type="Proteomes" id="UP001345219"/>
    </source>
</evidence>
<comment type="caution">
    <text evidence="2">The sequence shown here is derived from an EMBL/GenBank/DDBJ whole genome shotgun (WGS) entry which is preliminary data.</text>
</comment>
<protein>
    <submittedName>
        <fullName evidence="2">Uncharacterized protein</fullName>
    </submittedName>
</protein>
<feature type="region of interest" description="Disordered" evidence="1">
    <location>
        <begin position="78"/>
        <end position="108"/>
    </location>
</feature>
<evidence type="ECO:0000256" key="1">
    <source>
        <dbReference type="SAM" id="MobiDB-lite"/>
    </source>
</evidence>
<name>A0AAN7JJC9_9MYRT</name>